<reference evidence="6" key="1">
    <citation type="submission" date="2016-01" db="EMBL/GenBank/DDBJ databases">
        <authorList>
            <person name="Mitreva M."/>
            <person name="Pepin K.H."/>
            <person name="Mihindukulasuriya K.A."/>
            <person name="Fulton R."/>
            <person name="Fronick C."/>
            <person name="O'Laughlin M."/>
            <person name="Miner T."/>
            <person name="Herter B."/>
            <person name="Rosa B.A."/>
            <person name="Cordes M."/>
            <person name="Tomlinson C."/>
            <person name="Wollam A."/>
            <person name="Palsikar V.B."/>
            <person name="Mardis E.R."/>
            <person name="Wilson R.K."/>
        </authorList>
    </citation>
    <scope>NUCLEOTIDE SEQUENCE [LARGE SCALE GENOMIC DNA]</scope>
    <source>
        <strain evidence="6">KA00182</strain>
    </source>
</reference>
<dbReference type="Proteomes" id="UP000242958">
    <property type="component" value="Unassembled WGS sequence"/>
</dbReference>
<evidence type="ECO:0000256" key="1">
    <source>
        <dbReference type="ARBA" id="ARBA00023587"/>
    </source>
</evidence>
<evidence type="ECO:0000313" key="7">
    <source>
        <dbReference type="Proteomes" id="UP000242958"/>
    </source>
</evidence>
<accession>A0A2J8BBN1</accession>
<dbReference type="PROSITE" id="PS51932">
    <property type="entry name" value="BMV"/>
    <property type="match status" value="1"/>
</dbReference>
<dbReference type="GO" id="GO:0031470">
    <property type="term" value="C:carboxysome"/>
    <property type="evidence" value="ECO:0007669"/>
    <property type="project" value="UniProtKB-SubCell"/>
</dbReference>
<dbReference type="CDD" id="cd01614">
    <property type="entry name" value="EutN_CcmL"/>
    <property type="match status" value="1"/>
</dbReference>
<gene>
    <name evidence="5" type="ORF">CAL30_02485</name>
    <name evidence="4" type="ORF">HMPREF3182_01478</name>
</gene>
<dbReference type="AlphaFoldDB" id="A0A134CDG3"/>
<sequence length="86" mass="8984">MRIGKVTGSIVSTKKEESLVGAKLMIVQCENKDGQAYGIEEVAVDYVGAGIGEKVLIASGSAVRTSDTTKTKTIDLAIIGIIDSIQ</sequence>
<dbReference type="InterPro" id="IPR004992">
    <property type="entry name" value="EutN_CcmL"/>
</dbReference>
<protein>
    <submittedName>
        <fullName evidence="5">Ethanolamine utilization protein EutN</fullName>
    </submittedName>
    <submittedName>
        <fullName evidence="4">Putative carbon dioxide concentrating mechanism protein CcmL</fullName>
    </submittedName>
</protein>
<proteinExistence type="predicted"/>
<dbReference type="EMBL" id="LSDT01000050">
    <property type="protein sequence ID" value="KXB90164.1"/>
    <property type="molecule type" value="Genomic_DNA"/>
</dbReference>
<evidence type="ECO:0000313" key="5">
    <source>
        <dbReference type="EMBL" id="PNH22146.1"/>
    </source>
</evidence>
<keyword evidence="3" id="KW-1283">Bacterial microcompartment</keyword>
<reference evidence="4" key="2">
    <citation type="submission" date="2016-01" db="EMBL/GenBank/DDBJ databases">
        <authorList>
            <person name="Oliw E.H."/>
        </authorList>
    </citation>
    <scope>NUCLEOTIDE SEQUENCE [LARGE SCALE GENOMIC DNA]</scope>
    <source>
        <strain evidence="4">KA00182</strain>
    </source>
</reference>
<dbReference type="STRING" id="1588748.HMPREF3182_01478"/>
<name>A0A134CDG3_9FIRM</name>
<dbReference type="Gene3D" id="2.40.50.220">
    <property type="entry name" value="EutN/Ccml"/>
    <property type="match status" value="1"/>
</dbReference>
<comment type="subcellular location">
    <subcellularLocation>
        <location evidence="1">Carboxysome</location>
    </subcellularLocation>
</comment>
<comment type="caution">
    <text evidence="4">The sequence shown here is derived from an EMBL/GenBank/DDBJ whole genome shotgun (WGS) entry which is preliminary data.</text>
</comment>
<keyword evidence="2" id="KW-1282">Carboxysome</keyword>
<dbReference type="PANTHER" id="PTHR36539">
    <property type="entry name" value="ETHANOLAMINE UTILIZATION PROTEIN EUTN"/>
    <property type="match status" value="1"/>
</dbReference>
<reference evidence="5 7" key="3">
    <citation type="submission" date="2017-05" db="EMBL/GenBank/DDBJ databases">
        <authorList>
            <person name="Song R."/>
            <person name="Chenine A.L."/>
            <person name="Ruprecht R.M."/>
        </authorList>
    </citation>
    <scope>NUCLEOTIDE SEQUENCE [LARGE SCALE GENOMIC DNA]</scope>
    <source>
        <strain evidence="5 7">KA00229</strain>
    </source>
</reference>
<dbReference type="SUPFAM" id="SSF159133">
    <property type="entry name" value="EutN/CcmL-like"/>
    <property type="match status" value="1"/>
</dbReference>
<dbReference type="Proteomes" id="UP000070160">
    <property type="component" value="Unassembled WGS sequence"/>
</dbReference>
<evidence type="ECO:0000256" key="2">
    <source>
        <dbReference type="ARBA" id="ARBA00023669"/>
    </source>
</evidence>
<dbReference type="PANTHER" id="PTHR36539:SF1">
    <property type="entry name" value="BACTERIAL MICROCOMPARTMENT SHELL VERTEX PROTEIN EUTN"/>
    <property type="match status" value="1"/>
</dbReference>
<accession>A0A134CDG3</accession>
<dbReference type="Pfam" id="PF03319">
    <property type="entry name" value="EutN_CcmL"/>
    <property type="match status" value="1"/>
</dbReference>
<organism evidence="4 6">
    <name type="scientific">Megasphaera hutchinsoni</name>
    <dbReference type="NCBI Taxonomy" id="1588748"/>
    <lineage>
        <taxon>Bacteria</taxon>
        <taxon>Bacillati</taxon>
        <taxon>Bacillota</taxon>
        <taxon>Negativicutes</taxon>
        <taxon>Veillonellales</taxon>
        <taxon>Veillonellaceae</taxon>
        <taxon>Megasphaera</taxon>
    </lineage>
</organism>
<evidence type="ECO:0000313" key="6">
    <source>
        <dbReference type="Proteomes" id="UP000070160"/>
    </source>
</evidence>
<keyword evidence="6" id="KW-1185">Reference proteome</keyword>
<dbReference type="PATRIC" id="fig|1588748.3.peg.1430"/>
<dbReference type="RefSeq" id="WP_007393283.1">
    <property type="nucleotide sequence ID" value="NZ_KQ960955.1"/>
</dbReference>
<dbReference type="InterPro" id="IPR036677">
    <property type="entry name" value="EutN_CcmL_sf"/>
</dbReference>
<evidence type="ECO:0000256" key="3">
    <source>
        <dbReference type="ARBA" id="ARBA00024446"/>
    </source>
</evidence>
<evidence type="ECO:0000313" key="4">
    <source>
        <dbReference type="EMBL" id="KXB90164.1"/>
    </source>
</evidence>
<dbReference type="EMBL" id="NFMF01000003">
    <property type="protein sequence ID" value="PNH22146.1"/>
    <property type="molecule type" value="Genomic_DNA"/>
</dbReference>